<dbReference type="Pfam" id="PF00990">
    <property type="entry name" value="GGDEF"/>
    <property type="match status" value="1"/>
</dbReference>
<dbReference type="SUPFAM" id="SSF55073">
    <property type="entry name" value="Nucleotide cyclase"/>
    <property type="match status" value="1"/>
</dbReference>
<evidence type="ECO:0000256" key="1">
    <source>
        <dbReference type="SAM" id="Phobius"/>
    </source>
</evidence>
<dbReference type="PROSITE" id="PS50887">
    <property type="entry name" value="GGDEF"/>
    <property type="match status" value="1"/>
</dbReference>
<protein>
    <submittedName>
        <fullName evidence="4">Diguanylate cyclase</fullName>
    </submittedName>
</protein>
<sequence>MLKTLKVPIGIAVALSSAVLIISIAMVYKLDNSKSVVELVKNNTAALSNSLALQLSEMMERNPGNDALLSMLFQPIKEHQQLLSAAFYDNNYRVISAIQLEKVLEISDPTVPKTPQSVPYGINQYEGVIVSHQIVGSSLYPMGHIVIYADTTNVQTTNSARQFLEQIPVFIALWLLCTGVCIFIVSRLISPLASLGRFTQEVFETKDYALRSSINSSNEIGSIATNINSLLDAIEVELLVNFEQKQTLVDQQETMSRLANFDSLTGLPNRQFVLDNLRLELARAKRNDEDLLLLFFDLDGFKGINDSLGHETGDLILIEVADRVQCLLRDGDLFARLGGDEFLVLPDRDATADQAKSLATRLITAFDEPFELRGLSLTVGLSVGVATASDAGYDLSELMSNADLAMYRSKARGRGSYTLFTPDMVESHKRKLHLANGIEQGITNDEFVVYYQVKVNNTGNVIGAEALIRWQHPEFGLVMPNEFIPIAEQGGKITAITRWVINRVCMDMPNLTRWAKGPFRASINLSGHDLRSNQLFDHIYNTFTLYDVNPENIEFEVTESAYLENFSLSNKFFRRISNMGCAIALDDFGTGYSSLSYLTQINIDTLKVDRQFVTEL</sequence>
<evidence type="ECO:0000259" key="2">
    <source>
        <dbReference type="PROSITE" id="PS50883"/>
    </source>
</evidence>
<feature type="domain" description="GGDEF" evidence="3">
    <location>
        <begin position="289"/>
        <end position="422"/>
    </location>
</feature>
<dbReference type="CDD" id="cd01949">
    <property type="entry name" value="GGDEF"/>
    <property type="match status" value="1"/>
</dbReference>
<dbReference type="InterPro" id="IPR001633">
    <property type="entry name" value="EAL_dom"/>
</dbReference>
<dbReference type="Proteomes" id="UP000509458">
    <property type="component" value="Chromosome"/>
</dbReference>
<dbReference type="NCBIfam" id="TIGR00254">
    <property type="entry name" value="GGDEF"/>
    <property type="match status" value="1"/>
</dbReference>
<feature type="transmembrane region" description="Helical" evidence="1">
    <location>
        <begin position="169"/>
        <end position="189"/>
    </location>
</feature>
<keyword evidence="1" id="KW-1133">Transmembrane helix</keyword>
<gene>
    <name evidence="4" type="ORF">ALFOR1_30165</name>
</gene>
<dbReference type="InterPro" id="IPR000160">
    <property type="entry name" value="GGDEF_dom"/>
</dbReference>
<dbReference type="InterPro" id="IPR029787">
    <property type="entry name" value="Nucleotide_cyclase"/>
</dbReference>
<dbReference type="CDD" id="cd01948">
    <property type="entry name" value="EAL"/>
    <property type="match status" value="1"/>
</dbReference>
<dbReference type="Pfam" id="PF00563">
    <property type="entry name" value="EAL"/>
    <property type="match status" value="1"/>
</dbReference>
<evidence type="ECO:0000259" key="3">
    <source>
        <dbReference type="PROSITE" id="PS50887"/>
    </source>
</evidence>
<dbReference type="PANTHER" id="PTHR44757:SF2">
    <property type="entry name" value="BIOFILM ARCHITECTURE MAINTENANCE PROTEIN MBAA"/>
    <property type="match status" value="1"/>
</dbReference>
<dbReference type="Gene3D" id="3.20.20.450">
    <property type="entry name" value="EAL domain"/>
    <property type="match status" value="1"/>
</dbReference>
<evidence type="ECO:0000313" key="5">
    <source>
        <dbReference type="Proteomes" id="UP000509458"/>
    </source>
</evidence>
<dbReference type="AlphaFoldDB" id="A0A6T9XZT5"/>
<dbReference type="Gene3D" id="3.30.70.270">
    <property type="match status" value="1"/>
</dbReference>
<keyword evidence="1" id="KW-0812">Transmembrane</keyword>
<proteinExistence type="predicted"/>
<dbReference type="SMART" id="SM00267">
    <property type="entry name" value="GGDEF"/>
    <property type="match status" value="1"/>
</dbReference>
<dbReference type="InterPro" id="IPR043128">
    <property type="entry name" value="Rev_trsase/Diguanyl_cyclase"/>
</dbReference>
<name>A0A6T9XZT5_ALTMA</name>
<accession>A0A6T9XZT5</accession>
<evidence type="ECO:0000313" key="4">
    <source>
        <dbReference type="EMBL" id="CAB9493264.1"/>
    </source>
</evidence>
<keyword evidence="1" id="KW-0472">Membrane</keyword>
<dbReference type="SUPFAM" id="SSF141868">
    <property type="entry name" value="EAL domain-like"/>
    <property type="match status" value="1"/>
</dbReference>
<dbReference type="InterPro" id="IPR052155">
    <property type="entry name" value="Biofilm_reg_signaling"/>
</dbReference>
<organism evidence="4 5">
    <name type="scientific">Alteromonas macleodii</name>
    <name type="common">Pseudoalteromonas macleodii</name>
    <dbReference type="NCBI Taxonomy" id="28108"/>
    <lineage>
        <taxon>Bacteria</taxon>
        <taxon>Pseudomonadati</taxon>
        <taxon>Pseudomonadota</taxon>
        <taxon>Gammaproteobacteria</taxon>
        <taxon>Alteromonadales</taxon>
        <taxon>Alteromonadaceae</taxon>
        <taxon>Alteromonas/Salinimonas group</taxon>
        <taxon>Alteromonas</taxon>
    </lineage>
</organism>
<dbReference type="PANTHER" id="PTHR44757">
    <property type="entry name" value="DIGUANYLATE CYCLASE DGCP"/>
    <property type="match status" value="1"/>
</dbReference>
<dbReference type="Gene3D" id="6.10.340.10">
    <property type="match status" value="1"/>
</dbReference>
<feature type="domain" description="EAL" evidence="2">
    <location>
        <begin position="431"/>
        <end position="616"/>
    </location>
</feature>
<reference evidence="4 5" key="1">
    <citation type="submission" date="2020-06" db="EMBL/GenBank/DDBJ databases">
        <authorList>
            <person name="Duchaud E."/>
        </authorList>
    </citation>
    <scope>NUCLEOTIDE SEQUENCE [LARGE SCALE GENOMIC DNA]</scope>
    <source>
        <strain evidence="4">Alteromonas fortis</strain>
    </source>
</reference>
<dbReference type="InterPro" id="IPR035919">
    <property type="entry name" value="EAL_sf"/>
</dbReference>
<dbReference type="EMBL" id="LR812090">
    <property type="protein sequence ID" value="CAB9493264.1"/>
    <property type="molecule type" value="Genomic_DNA"/>
</dbReference>
<dbReference type="PROSITE" id="PS50883">
    <property type="entry name" value="EAL"/>
    <property type="match status" value="1"/>
</dbReference>
<feature type="transmembrane region" description="Helical" evidence="1">
    <location>
        <begin position="6"/>
        <end position="28"/>
    </location>
</feature>
<dbReference type="SMART" id="SM00052">
    <property type="entry name" value="EAL"/>
    <property type="match status" value="1"/>
</dbReference>